<dbReference type="EMBL" id="HG996466">
    <property type="protein sequence ID" value="CAG1860073.1"/>
    <property type="molecule type" value="Genomic_DNA"/>
</dbReference>
<feature type="region of interest" description="Disordered" evidence="1">
    <location>
        <begin position="30"/>
        <end position="57"/>
    </location>
</feature>
<evidence type="ECO:0000256" key="1">
    <source>
        <dbReference type="SAM" id="MobiDB-lite"/>
    </source>
</evidence>
<reference evidence="2" key="1">
    <citation type="submission" date="2021-03" db="EMBL/GenBank/DDBJ databases">
        <authorList>
            <consortium name="Genoscope - CEA"/>
            <person name="William W."/>
        </authorList>
    </citation>
    <scope>NUCLEOTIDE SEQUENCE</scope>
    <source>
        <strain evidence="2">Doubled-haploid Pahang</strain>
    </source>
</reference>
<protein>
    <submittedName>
        <fullName evidence="2">(wild Malaysian banana) hypothetical protein</fullName>
    </submittedName>
</protein>
<gene>
    <name evidence="2" type="ORF">GSMUA_303690.1</name>
</gene>
<proteinExistence type="predicted"/>
<feature type="compositionally biased region" description="Basic and acidic residues" evidence="1">
    <location>
        <begin position="30"/>
        <end position="43"/>
    </location>
</feature>
<evidence type="ECO:0000313" key="2">
    <source>
        <dbReference type="EMBL" id="CAG1860073.1"/>
    </source>
</evidence>
<name>A0A8D7B1U5_MUSAM</name>
<organism evidence="2">
    <name type="scientific">Musa acuminata subsp. malaccensis</name>
    <name type="common">Wild banana</name>
    <name type="synonym">Musa malaccensis</name>
    <dbReference type="NCBI Taxonomy" id="214687"/>
    <lineage>
        <taxon>Eukaryota</taxon>
        <taxon>Viridiplantae</taxon>
        <taxon>Streptophyta</taxon>
        <taxon>Embryophyta</taxon>
        <taxon>Tracheophyta</taxon>
        <taxon>Spermatophyta</taxon>
        <taxon>Magnoliopsida</taxon>
        <taxon>Liliopsida</taxon>
        <taxon>Zingiberales</taxon>
        <taxon>Musaceae</taxon>
        <taxon>Musa</taxon>
    </lineage>
</organism>
<sequence>MNNIHKNNTKIQLPTACLSTPVRVQALDKREGCGKTRDPKGEVDTSSPLTADPASELDVLGHDGYSLRMDRAEIGVLEEANQIGLGRLLEGRHSGALEPEVRLEVLRDLPHQPLEGQLPDQQLRTLLILTDLPERHRPGPEAVRLLHATGRGGRLPGCLRRQLFPRCLPPGGLPRRLLRPRHFKPIVDRQ</sequence>
<dbReference type="AlphaFoldDB" id="A0A8D7B1U5"/>
<accession>A0A8D7B1U5</accession>